<name>A0A2X3J2N9_9ENTR</name>
<sequence length="95" mass="9926">MPGQIQPRFCGAALAGIRGAGPLQPRPALLVIDNCEHLSAACGPGNRASATEKRITEHFADQPVSVGGLKGEQVYRVGPLTLPPAQPIASEAQRF</sequence>
<dbReference type="EMBL" id="UAVU01000011">
    <property type="protein sequence ID" value="SQC93806.1"/>
    <property type="molecule type" value="Genomic_DNA"/>
</dbReference>
<organism evidence="1 2">
    <name type="scientific">Cedecea neteri</name>
    <dbReference type="NCBI Taxonomy" id="158822"/>
    <lineage>
        <taxon>Bacteria</taxon>
        <taxon>Pseudomonadati</taxon>
        <taxon>Pseudomonadota</taxon>
        <taxon>Gammaproteobacteria</taxon>
        <taxon>Enterobacterales</taxon>
        <taxon>Enterobacteriaceae</taxon>
        <taxon>Cedecea</taxon>
    </lineage>
</organism>
<protein>
    <submittedName>
        <fullName evidence="1">Uncharacterized protein</fullName>
    </submittedName>
</protein>
<proteinExistence type="predicted"/>
<evidence type="ECO:0000313" key="2">
    <source>
        <dbReference type="Proteomes" id="UP000251197"/>
    </source>
</evidence>
<accession>A0A2X3J2N9</accession>
<evidence type="ECO:0000313" key="1">
    <source>
        <dbReference type="EMBL" id="SQC93806.1"/>
    </source>
</evidence>
<reference evidence="1 2" key="1">
    <citation type="submission" date="2018-06" db="EMBL/GenBank/DDBJ databases">
        <authorList>
            <consortium name="Pathogen Informatics"/>
            <person name="Doyle S."/>
        </authorList>
    </citation>
    <scope>NUCLEOTIDE SEQUENCE [LARGE SCALE GENOMIC DNA]</scope>
    <source>
        <strain evidence="1 2">NCTC12120</strain>
    </source>
</reference>
<dbReference type="Proteomes" id="UP000251197">
    <property type="component" value="Unassembled WGS sequence"/>
</dbReference>
<gene>
    <name evidence="1" type="ORF">NCTC12120_06921</name>
</gene>
<dbReference type="AlphaFoldDB" id="A0A2X3J2N9"/>